<evidence type="ECO:0000313" key="10">
    <source>
        <dbReference type="EMBL" id="CAD7696567.1"/>
    </source>
</evidence>
<feature type="chain" id="PRO_5035795542" description="glycerophosphodiester phosphodiesterase" evidence="8">
    <location>
        <begin position="20"/>
        <end position="354"/>
    </location>
</feature>
<dbReference type="GO" id="GO:0008889">
    <property type="term" value="F:glycerophosphodiester phosphodiesterase activity"/>
    <property type="evidence" value="ECO:0007669"/>
    <property type="project" value="UniProtKB-EC"/>
</dbReference>
<dbReference type="PANTHER" id="PTHR43620">
    <property type="entry name" value="GLYCEROPHOSPHORYL DIESTER PHOSPHODIESTERASE"/>
    <property type="match status" value="1"/>
</dbReference>
<dbReference type="Pfam" id="PF03009">
    <property type="entry name" value="GDPD"/>
    <property type="match status" value="1"/>
</dbReference>
<dbReference type="Gene3D" id="3.20.20.190">
    <property type="entry name" value="Phosphatidylinositol (PI) phosphodiesterase"/>
    <property type="match status" value="1"/>
</dbReference>
<keyword evidence="6" id="KW-0325">Glycoprotein</keyword>
<feature type="signal peptide" evidence="8">
    <location>
        <begin position="1"/>
        <end position="19"/>
    </location>
</feature>
<evidence type="ECO:0000259" key="9">
    <source>
        <dbReference type="PROSITE" id="PS51704"/>
    </source>
</evidence>
<keyword evidence="5" id="KW-0378">Hydrolase</keyword>
<dbReference type="SUPFAM" id="SSF51695">
    <property type="entry name" value="PLC-like phosphodiesterases"/>
    <property type="match status" value="1"/>
</dbReference>
<dbReference type="GO" id="GO:0006629">
    <property type="term" value="P:lipid metabolic process"/>
    <property type="evidence" value="ECO:0007669"/>
    <property type="project" value="InterPro"/>
</dbReference>
<dbReference type="EMBL" id="CAJHUC010000505">
    <property type="protein sequence ID" value="CAD7696567.1"/>
    <property type="molecule type" value="Genomic_DNA"/>
</dbReference>
<keyword evidence="4" id="KW-0319">Glycerol metabolism</keyword>
<evidence type="ECO:0000256" key="3">
    <source>
        <dbReference type="ARBA" id="ARBA00022729"/>
    </source>
</evidence>
<evidence type="ECO:0000256" key="1">
    <source>
        <dbReference type="ARBA" id="ARBA00007277"/>
    </source>
</evidence>
<proteinExistence type="inferred from homology"/>
<comment type="caution">
    <text evidence="10">The sequence shown here is derived from an EMBL/GenBank/DDBJ whole genome shotgun (WGS) entry which is preliminary data.</text>
</comment>
<dbReference type="InterPro" id="IPR030395">
    <property type="entry name" value="GP_PDE_dom"/>
</dbReference>
<dbReference type="EC" id="3.1.4.46" evidence="2"/>
<dbReference type="InterPro" id="IPR017946">
    <property type="entry name" value="PLC-like_Pdiesterase_TIM-brl"/>
</dbReference>
<dbReference type="PROSITE" id="PS51704">
    <property type="entry name" value="GP_PDE"/>
    <property type="match status" value="1"/>
</dbReference>
<gene>
    <name evidence="10" type="ORF">OSTQU699_LOCUS1928</name>
</gene>
<protein>
    <recommendedName>
        <fullName evidence="2">glycerophosphodiester phosphodiesterase</fullName>
        <ecNumber evidence="2">3.1.4.46</ecNumber>
    </recommendedName>
</protein>
<evidence type="ECO:0000256" key="6">
    <source>
        <dbReference type="ARBA" id="ARBA00023180"/>
    </source>
</evidence>
<evidence type="ECO:0000256" key="2">
    <source>
        <dbReference type="ARBA" id="ARBA00012247"/>
    </source>
</evidence>
<evidence type="ECO:0000256" key="8">
    <source>
        <dbReference type="SAM" id="SignalP"/>
    </source>
</evidence>
<evidence type="ECO:0000256" key="4">
    <source>
        <dbReference type="ARBA" id="ARBA00022798"/>
    </source>
</evidence>
<dbReference type="GO" id="GO:0006071">
    <property type="term" value="P:glycerol metabolic process"/>
    <property type="evidence" value="ECO:0007669"/>
    <property type="project" value="UniProtKB-KW"/>
</dbReference>
<comment type="similarity">
    <text evidence="1">Belongs to the glycerophosphoryl diester phosphodiesterase family.</text>
</comment>
<evidence type="ECO:0000313" key="11">
    <source>
        <dbReference type="Proteomes" id="UP000708148"/>
    </source>
</evidence>
<name>A0A8S1IZB1_9CHLO</name>
<comment type="catalytic activity">
    <reaction evidence="7">
        <text>a sn-glycero-3-phosphodiester + H2O = an alcohol + sn-glycerol 3-phosphate + H(+)</text>
        <dbReference type="Rhea" id="RHEA:12969"/>
        <dbReference type="ChEBI" id="CHEBI:15377"/>
        <dbReference type="ChEBI" id="CHEBI:15378"/>
        <dbReference type="ChEBI" id="CHEBI:30879"/>
        <dbReference type="ChEBI" id="CHEBI:57597"/>
        <dbReference type="ChEBI" id="CHEBI:83408"/>
        <dbReference type="EC" id="3.1.4.46"/>
    </reaction>
</comment>
<organism evidence="10 11">
    <name type="scientific">Ostreobium quekettii</name>
    <dbReference type="NCBI Taxonomy" id="121088"/>
    <lineage>
        <taxon>Eukaryota</taxon>
        <taxon>Viridiplantae</taxon>
        <taxon>Chlorophyta</taxon>
        <taxon>core chlorophytes</taxon>
        <taxon>Ulvophyceae</taxon>
        <taxon>TCBD clade</taxon>
        <taxon>Bryopsidales</taxon>
        <taxon>Ostreobineae</taxon>
        <taxon>Ostreobiaceae</taxon>
        <taxon>Ostreobium</taxon>
    </lineage>
</organism>
<accession>A0A8S1IZB1</accession>
<keyword evidence="11" id="KW-1185">Reference proteome</keyword>
<keyword evidence="3 8" id="KW-0732">Signal</keyword>
<sequence length="354" mass="39301">MQPLLLAALLCGLAAPSAGQKNGLPSDRPLNIAHRGASGELPEHTKEAYSRAIEQGADFIECDVVLTKDLVPICRHEPDLNDTTDAFAKFPNLLTTYIIDGEEFEGIFSTDMTLEEVKTLRAVQSREYRDPNFDGMFEVPTLAEYIDIALAADRVIGIYPETKHPSWHNSLDIMPEGTRMSDIVLGVLSDKGYGGDVESDTWAAQPVYIQSFEVGNLKYLSNITDIPLVQLLGGWEGYVTPDTNQTHQAITTDEGLDDIASYASGVGPWKDTIIATTADGYSDVEGATDLVQRLHDRGLQVHPYTFRNEDRFLSWTWGQDYAREYTEFIDNQDIDGLFTDFPGSLAKYFVNKAN</sequence>
<dbReference type="FunFam" id="3.20.20.190:FF:000023">
    <property type="entry name" value="Glycerophosphodiester phosphodiesterase GDPD5"/>
    <property type="match status" value="1"/>
</dbReference>
<feature type="domain" description="GP-PDE" evidence="9">
    <location>
        <begin position="29"/>
        <end position="349"/>
    </location>
</feature>
<dbReference type="OrthoDB" id="1058301at2759"/>
<dbReference type="AlphaFoldDB" id="A0A8S1IZB1"/>
<reference evidence="10" key="1">
    <citation type="submission" date="2020-12" db="EMBL/GenBank/DDBJ databases">
        <authorList>
            <person name="Iha C."/>
        </authorList>
    </citation>
    <scope>NUCLEOTIDE SEQUENCE</scope>
</reference>
<dbReference type="Proteomes" id="UP000708148">
    <property type="component" value="Unassembled WGS sequence"/>
</dbReference>
<dbReference type="PANTHER" id="PTHR43620:SF7">
    <property type="entry name" value="GLYCEROPHOSPHODIESTER PHOSPHODIESTERASE GDPD5-RELATED"/>
    <property type="match status" value="1"/>
</dbReference>
<evidence type="ECO:0000256" key="5">
    <source>
        <dbReference type="ARBA" id="ARBA00022801"/>
    </source>
</evidence>
<evidence type="ECO:0000256" key="7">
    <source>
        <dbReference type="ARBA" id="ARBA00047512"/>
    </source>
</evidence>